<sequence>TMERWSGRVAVVTGASAGIGAAIAKDLVKHGMKVVGIARRVEKLEELKNSVKGSSGTLYALKADVSKEEEIVAAFKWVKNNLGGVDVLINNAGIPGKSTVHEGPVSQWRSVIDVNLLGLSICTKEALQSMEERGVDDGHVIHISSINGHGVPQHTVTYGLVMYTATKNAVQVLTEGLRRELVERNSKIKVTSICPGLVSTEIMVAGGYEIPGGQTLDQFYATVPHLKCQDISDAIIYALGTPPHVQ</sequence>
<dbReference type="AlphaFoldDB" id="A0A6L2Q0W9"/>
<protein>
    <recommendedName>
        <fullName evidence="6">Dehydrogenase</fullName>
    </recommendedName>
</protein>
<evidence type="ECO:0000313" key="4">
    <source>
        <dbReference type="EMBL" id="GFG38521.1"/>
    </source>
</evidence>
<organism evidence="4 5">
    <name type="scientific">Coptotermes formosanus</name>
    <name type="common">Formosan subterranean termite</name>
    <dbReference type="NCBI Taxonomy" id="36987"/>
    <lineage>
        <taxon>Eukaryota</taxon>
        <taxon>Metazoa</taxon>
        <taxon>Ecdysozoa</taxon>
        <taxon>Arthropoda</taxon>
        <taxon>Hexapoda</taxon>
        <taxon>Insecta</taxon>
        <taxon>Pterygota</taxon>
        <taxon>Neoptera</taxon>
        <taxon>Polyneoptera</taxon>
        <taxon>Dictyoptera</taxon>
        <taxon>Blattodea</taxon>
        <taxon>Blattoidea</taxon>
        <taxon>Termitoidae</taxon>
        <taxon>Rhinotermitidae</taxon>
        <taxon>Coptotermes</taxon>
    </lineage>
</organism>
<feature type="non-terminal residue" evidence="4">
    <location>
        <position position="246"/>
    </location>
</feature>
<proteinExistence type="inferred from homology"/>
<dbReference type="FunCoup" id="A0A6L2Q0W9">
    <property type="interactions" value="188"/>
</dbReference>
<comment type="caution">
    <text evidence="4">The sequence shown here is derived from an EMBL/GenBank/DDBJ whole genome shotgun (WGS) entry which is preliminary data.</text>
</comment>
<evidence type="ECO:0000256" key="2">
    <source>
        <dbReference type="ARBA" id="ARBA00023002"/>
    </source>
</evidence>
<dbReference type="PANTHER" id="PTHR43115:SF4">
    <property type="entry name" value="DEHYDROGENASE_REDUCTASE SDR FAMILY MEMBER 11"/>
    <property type="match status" value="1"/>
</dbReference>
<dbReference type="InParanoid" id="A0A6L2Q0W9"/>
<comment type="similarity">
    <text evidence="1 3">Belongs to the short-chain dehydrogenases/reductases (SDR) family.</text>
</comment>
<gene>
    <name evidence="4" type="ORF">Cfor_01191</name>
</gene>
<dbReference type="OrthoDB" id="1933717at2759"/>
<dbReference type="PANTHER" id="PTHR43115">
    <property type="entry name" value="DEHYDROGENASE/REDUCTASE SDR FAMILY MEMBER 11"/>
    <property type="match status" value="1"/>
</dbReference>
<evidence type="ECO:0000256" key="3">
    <source>
        <dbReference type="RuleBase" id="RU000363"/>
    </source>
</evidence>
<dbReference type="PRINTS" id="PR00081">
    <property type="entry name" value="GDHRDH"/>
</dbReference>
<evidence type="ECO:0000256" key="1">
    <source>
        <dbReference type="ARBA" id="ARBA00006484"/>
    </source>
</evidence>
<dbReference type="InterPro" id="IPR036291">
    <property type="entry name" value="NAD(P)-bd_dom_sf"/>
</dbReference>
<name>A0A6L2Q0W9_COPFO</name>
<dbReference type="SUPFAM" id="SSF51735">
    <property type="entry name" value="NAD(P)-binding Rossmann-fold domains"/>
    <property type="match status" value="1"/>
</dbReference>
<accession>A0A6L2Q0W9</accession>
<evidence type="ECO:0000313" key="5">
    <source>
        <dbReference type="Proteomes" id="UP000502823"/>
    </source>
</evidence>
<reference evidence="5" key="1">
    <citation type="submission" date="2020-01" db="EMBL/GenBank/DDBJ databases">
        <title>Draft genome sequence of the Termite Coptotermes fromosanus.</title>
        <authorList>
            <person name="Itakura S."/>
            <person name="Yosikawa Y."/>
            <person name="Umezawa K."/>
        </authorList>
    </citation>
    <scope>NUCLEOTIDE SEQUENCE [LARGE SCALE GENOMIC DNA]</scope>
</reference>
<dbReference type="Proteomes" id="UP000502823">
    <property type="component" value="Unassembled WGS sequence"/>
</dbReference>
<keyword evidence="5" id="KW-1185">Reference proteome</keyword>
<dbReference type="InterPro" id="IPR002347">
    <property type="entry name" value="SDR_fam"/>
</dbReference>
<dbReference type="FunFam" id="3.40.50.720:FF:000047">
    <property type="entry name" value="NADP-dependent L-serine/L-allo-threonine dehydrogenase"/>
    <property type="match status" value="1"/>
</dbReference>
<dbReference type="EMBL" id="BLKM01012993">
    <property type="protein sequence ID" value="GFG38521.1"/>
    <property type="molecule type" value="Genomic_DNA"/>
</dbReference>
<feature type="non-terminal residue" evidence="4">
    <location>
        <position position="1"/>
    </location>
</feature>
<dbReference type="GO" id="GO:0016616">
    <property type="term" value="F:oxidoreductase activity, acting on the CH-OH group of donors, NAD or NADP as acceptor"/>
    <property type="evidence" value="ECO:0007669"/>
    <property type="project" value="UniProtKB-ARBA"/>
</dbReference>
<keyword evidence="2" id="KW-0560">Oxidoreductase</keyword>
<dbReference type="PRINTS" id="PR00080">
    <property type="entry name" value="SDRFAMILY"/>
</dbReference>
<evidence type="ECO:0008006" key="6">
    <source>
        <dbReference type="Google" id="ProtNLM"/>
    </source>
</evidence>
<dbReference type="Gene3D" id="3.40.50.720">
    <property type="entry name" value="NAD(P)-binding Rossmann-like Domain"/>
    <property type="match status" value="1"/>
</dbReference>
<dbReference type="Pfam" id="PF00106">
    <property type="entry name" value="adh_short"/>
    <property type="match status" value="1"/>
</dbReference>